<evidence type="ECO:0000259" key="3">
    <source>
        <dbReference type="Pfam" id="PF01975"/>
    </source>
</evidence>
<dbReference type="InterPro" id="IPR036523">
    <property type="entry name" value="SurE-like_sf"/>
</dbReference>
<dbReference type="Proteomes" id="UP000295325">
    <property type="component" value="Unassembled WGS sequence"/>
</dbReference>
<comment type="catalytic activity">
    <reaction evidence="1">
        <text>a ribonucleoside 5'-phosphate + H2O = a ribonucleoside + phosphate</text>
        <dbReference type="Rhea" id="RHEA:12484"/>
        <dbReference type="ChEBI" id="CHEBI:15377"/>
        <dbReference type="ChEBI" id="CHEBI:18254"/>
        <dbReference type="ChEBI" id="CHEBI:43474"/>
        <dbReference type="ChEBI" id="CHEBI:58043"/>
        <dbReference type="EC" id="3.1.3.5"/>
    </reaction>
</comment>
<dbReference type="OrthoDB" id="9780815at2"/>
<evidence type="ECO:0000313" key="5">
    <source>
        <dbReference type="Proteomes" id="UP000295325"/>
    </source>
</evidence>
<sequence>MKVLITNDDGINSAGLHMLVKEVEKIIISW</sequence>
<dbReference type="InterPro" id="IPR002828">
    <property type="entry name" value="SurE-like_Pase/nucleotidase"/>
</dbReference>
<proteinExistence type="predicted"/>
<name>A0A4R7KSE6_9CLOT</name>
<dbReference type="Gene3D" id="3.40.1210.10">
    <property type="entry name" value="Survival protein SurE-like phosphatase/nucleotidase"/>
    <property type="match status" value="1"/>
</dbReference>
<protein>
    <recommendedName>
        <fullName evidence="2">5'-nucleotidase</fullName>
        <ecNumber evidence="2">3.1.3.5</ecNumber>
    </recommendedName>
</protein>
<organism evidence="4 5">
    <name type="scientific">Fonticella tunisiensis</name>
    <dbReference type="NCBI Taxonomy" id="1096341"/>
    <lineage>
        <taxon>Bacteria</taxon>
        <taxon>Bacillati</taxon>
        <taxon>Bacillota</taxon>
        <taxon>Clostridia</taxon>
        <taxon>Eubacteriales</taxon>
        <taxon>Clostridiaceae</taxon>
        <taxon>Fonticella</taxon>
    </lineage>
</organism>
<reference evidence="4 5" key="1">
    <citation type="submission" date="2019-03" db="EMBL/GenBank/DDBJ databases">
        <title>Genomic Encyclopedia of Type Strains, Phase IV (KMG-IV): sequencing the most valuable type-strain genomes for metagenomic binning, comparative biology and taxonomic classification.</title>
        <authorList>
            <person name="Goeker M."/>
        </authorList>
    </citation>
    <scope>NUCLEOTIDE SEQUENCE [LARGE SCALE GENOMIC DNA]</scope>
    <source>
        <strain evidence="4 5">DSM 24455</strain>
    </source>
</reference>
<dbReference type="EC" id="3.1.3.5" evidence="2"/>
<dbReference type="AlphaFoldDB" id="A0A4R7KSE6"/>
<dbReference type="EMBL" id="SOAZ01000005">
    <property type="protein sequence ID" value="TDT61888.1"/>
    <property type="molecule type" value="Genomic_DNA"/>
</dbReference>
<evidence type="ECO:0000256" key="2">
    <source>
        <dbReference type="ARBA" id="ARBA00012643"/>
    </source>
</evidence>
<dbReference type="SUPFAM" id="SSF64167">
    <property type="entry name" value="SurE-like"/>
    <property type="match status" value="1"/>
</dbReference>
<dbReference type="GO" id="GO:0008253">
    <property type="term" value="F:5'-nucleotidase activity"/>
    <property type="evidence" value="ECO:0007669"/>
    <property type="project" value="UniProtKB-EC"/>
</dbReference>
<comment type="caution">
    <text evidence="4">The sequence shown here is derived from an EMBL/GenBank/DDBJ whole genome shotgun (WGS) entry which is preliminary data.</text>
</comment>
<dbReference type="Pfam" id="PF01975">
    <property type="entry name" value="SurE"/>
    <property type="match status" value="1"/>
</dbReference>
<accession>A0A4R7KSE6</accession>
<keyword evidence="5" id="KW-1185">Reference proteome</keyword>
<evidence type="ECO:0000313" key="4">
    <source>
        <dbReference type="EMBL" id="TDT61888.1"/>
    </source>
</evidence>
<feature type="domain" description="Survival protein SurE-like phosphatase/nucleotidase" evidence="3">
    <location>
        <begin position="3"/>
        <end position="25"/>
    </location>
</feature>
<evidence type="ECO:0000256" key="1">
    <source>
        <dbReference type="ARBA" id="ARBA00000815"/>
    </source>
</evidence>
<gene>
    <name evidence="4" type="ORF">EDD71_10566</name>
</gene>
<dbReference type="RefSeq" id="WP_133627522.1">
    <property type="nucleotide sequence ID" value="NZ_SOAZ01000005.1"/>
</dbReference>